<evidence type="ECO:0000259" key="8">
    <source>
        <dbReference type="PROSITE" id="PS51387"/>
    </source>
</evidence>
<comment type="similarity">
    <text evidence="2">Belongs to the FAD-binding oxidoreductase/transferase type 4 family.</text>
</comment>
<dbReference type="PROSITE" id="PS51387">
    <property type="entry name" value="FAD_PCMH"/>
    <property type="match status" value="1"/>
</dbReference>
<dbReference type="SUPFAM" id="SSF56176">
    <property type="entry name" value="FAD-binding/transporter-associated domain-like"/>
    <property type="match status" value="1"/>
</dbReference>
<evidence type="ECO:0000256" key="1">
    <source>
        <dbReference type="ARBA" id="ARBA00001974"/>
    </source>
</evidence>
<keyword evidence="10" id="KW-1185">Reference proteome</keyword>
<gene>
    <name evidence="9" type="ORF">ACFL2Z_05170</name>
</gene>
<dbReference type="InterPro" id="IPR036318">
    <property type="entry name" value="FAD-bd_PCMH-like_sf"/>
</dbReference>
<comment type="caution">
    <text evidence="9">The sequence shown here is derived from an EMBL/GenBank/DDBJ whole genome shotgun (WGS) entry which is preliminary data.</text>
</comment>
<comment type="cofactor">
    <cofactor evidence="1">
        <name>FAD</name>
        <dbReference type="ChEBI" id="CHEBI:57692"/>
    </cofactor>
</comment>
<evidence type="ECO:0000256" key="7">
    <source>
        <dbReference type="ARBA" id="ARBA00038897"/>
    </source>
</evidence>
<evidence type="ECO:0000256" key="2">
    <source>
        <dbReference type="ARBA" id="ARBA00008000"/>
    </source>
</evidence>
<dbReference type="Gene3D" id="3.30.465.10">
    <property type="match status" value="1"/>
</dbReference>
<dbReference type="Pfam" id="PF02913">
    <property type="entry name" value="FAD-oxidase_C"/>
    <property type="match status" value="1"/>
</dbReference>
<sequence length="499" mass="53566">MTRKRVNIRRRSGKIGFMGKGMRVPERRKSEIVDSLSAHLDDEALALADADLDAYRDDAMAIPSILRRIYSRRPDAAARPDSGELVADILDKCLEEKTPATPRAGGTAGLGGSVPVRGGVVVDLGSLKRVTDIDRGQGTVTVEAGCTWRALEDQLKMEGLGLRAYPSSAALSTVGGWLSTGGLGVGTLACGGFGGQIKSMEVAVPSGILIEAGEGDGRYSIRSFAGTEGQAGIVTGATFPVRGLPEKRCSYILHLKRLEDGCGLLEFFSGMERPPHLVKMVDKDLAAVLARRWNLGERNAAFIIVAGQGDAGRVEELEEAVKAEAARAGVEMESLGEKSGPWDAYFSHLDPDAAKSITLAGEAIVGTDRLAPFIELIKPLAERKNLMCEYTLVDRGRVMARACMPGGGSRRMQRDVPTTAKVVFFAAALGGQPYGLGIWNSPYCRLVLGEYYRDFRVIKRETDRTGILNPGKFFRITTNHGIPVPGWLFSIGLRLAGGT</sequence>
<evidence type="ECO:0000256" key="4">
    <source>
        <dbReference type="ARBA" id="ARBA00022827"/>
    </source>
</evidence>
<organism evidence="9 10">
    <name type="scientific">Eiseniibacteriota bacterium</name>
    <dbReference type="NCBI Taxonomy" id="2212470"/>
    <lineage>
        <taxon>Bacteria</taxon>
        <taxon>Candidatus Eiseniibacteriota</taxon>
    </lineage>
</organism>
<dbReference type="Proteomes" id="UP001594288">
    <property type="component" value="Unassembled WGS sequence"/>
</dbReference>
<dbReference type="PANTHER" id="PTHR11748">
    <property type="entry name" value="D-LACTATE DEHYDROGENASE"/>
    <property type="match status" value="1"/>
</dbReference>
<evidence type="ECO:0000313" key="10">
    <source>
        <dbReference type="Proteomes" id="UP001594288"/>
    </source>
</evidence>
<evidence type="ECO:0000313" key="9">
    <source>
        <dbReference type="EMBL" id="MFC1800276.1"/>
    </source>
</evidence>
<dbReference type="InterPro" id="IPR006094">
    <property type="entry name" value="Oxid_FAD_bind_N"/>
</dbReference>
<reference evidence="9 10" key="1">
    <citation type="submission" date="2024-09" db="EMBL/GenBank/DDBJ databases">
        <authorList>
            <person name="D'Angelo T."/>
        </authorList>
    </citation>
    <scope>NUCLEOTIDE SEQUENCE [LARGE SCALE GENOMIC DNA]</scope>
    <source>
        <strain evidence="9">SAG AM-311-F02</strain>
    </source>
</reference>
<dbReference type="EMBL" id="JBHPEI010000104">
    <property type="protein sequence ID" value="MFC1800276.1"/>
    <property type="molecule type" value="Genomic_DNA"/>
</dbReference>
<protein>
    <recommendedName>
        <fullName evidence="7">D-lactate dehydrogenase (cytochrome)</fullName>
        <ecNumber evidence="7">1.1.2.4</ecNumber>
    </recommendedName>
</protein>
<keyword evidence="3" id="KW-0285">Flavoprotein</keyword>
<dbReference type="InterPro" id="IPR016169">
    <property type="entry name" value="FAD-bd_PCMH_sub2"/>
</dbReference>
<name>A0ABV6YQC3_UNCEI</name>
<dbReference type="PANTHER" id="PTHR11748:SF111">
    <property type="entry name" value="D-LACTATE DEHYDROGENASE, MITOCHONDRIAL-RELATED"/>
    <property type="match status" value="1"/>
</dbReference>
<keyword evidence="5" id="KW-0809">Transit peptide</keyword>
<keyword evidence="6" id="KW-0560">Oxidoreductase</keyword>
<dbReference type="InterPro" id="IPR016166">
    <property type="entry name" value="FAD-bd_PCMH"/>
</dbReference>
<keyword evidence="4" id="KW-0274">FAD</keyword>
<dbReference type="InterPro" id="IPR004113">
    <property type="entry name" value="FAD-bd_oxidored_4_C"/>
</dbReference>
<evidence type="ECO:0000256" key="5">
    <source>
        <dbReference type="ARBA" id="ARBA00022946"/>
    </source>
</evidence>
<feature type="domain" description="FAD-binding PCMH-type" evidence="8">
    <location>
        <begin position="70"/>
        <end position="244"/>
    </location>
</feature>
<accession>A0ABV6YQC3</accession>
<evidence type="ECO:0000256" key="3">
    <source>
        <dbReference type="ARBA" id="ARBA00022630"/>
    </source>
</evidence>
<proteinExistence type="inferred from homology"/>
<dbReference type="Pfam" id="PF01565">
    <property type="entry name" value="FAD_binding_4"/>
    <property type="match status" value="1"/>
</dbReference>
<evidence type="ECO:0000256" key="6">
    <source>
        <dbReference type="ARBA" id="ARBA00023002"/>
    </source>
</evidence>
<dbReference type="InterPro" id="IPR016164">
    <property type="entry name" value="FAD-linked_Oxase-like_C"/>
</dbReference>
<dbReference type="SUPFAM" id="SSF55103">
    <property type="entry name" value="FAD-linked oxidases, C-terminal domain"/>
    <property type="match status" value="1"/>
</dbReference>
<dbReference type="EC" id="1.1.2.4" evidence="7"/>